<protein>
    <recommendedName>
        <fullName evidence="5">Fimbrial assembly protein</fullName>
    </recommendedName>
</protein>
<evidence type="ECO:0000313" key="4">
    <source>
        <dbReference type="Proteomes" id="UP000230324"/>
    </source>
</evidence>
<dbReference type="Proteomes" id="UP000230324">
    <property type="component" value="Unassembled WGS sequence"/>
</dbReference>
<dbReference type="AlphaFoldDB" id="A0A2M7BY91"/>
<gene>
    <name evidence="3" type="ORF">COS47_01465</name>
</gene>
<dbReference type="InterPro" id="IPR007813">
    <property type="entry name" value="PilN"/>
</dbReference>
<keyword evidence="2" id="KW-1133">Transmembrane helix</keyword>
<keyword evidence="1" id="KW-0175">Coiled coil</keyword>
<sequence length="180" mass="21445">MINLLPLSEKNNLKLEEKLKLTIILGFLFLLFLVCLILVLLPSKIYLENEVAARKILFSQTEKESEVVKMKDLERKINKLNQNLSKLNSFYQEKIDWVRLLEKLSQTLPSEMYLRNLSFTPLTKDYRFQVTLSGFSPTREILMSFKRDLEKEEEFKEVYFPPANWMKPENIDFNLNFKIQ</sequence>
<evidence type="ECO:0008006" key="5">
    <source>
        <dbReference type="Google" id="ProtNLM"/>
    </source>
</evidence>
<reference evidence="4" key="1">
    <citation type="submission" date="2017-09" db="EMBL/GenBank/DDBJ databases">
        <title>Depth-based differentiation of microbial function through sediment-hosted aquifers and enrichment of novel symbionts in the deep terrestrial subsurface.</title>
        <authorList>
            <person name="Probst A.J."/>
            <person name="Ladd B."/>
            <person name="Jarett J.K."/>
            <person name="Geller-Mcgrath D.E."/>
            <person name="Sieber C.M.K."/>
            <person name="Emerson J.B."/>
            <person name="Anantharaman K."/>
            <person name="Thomas B.C."/>
            <person name="Malmstrom R."/>
            <person name="Stieglmeier M."/>
            <person name="Klingl A."/>
            <person name="Woyke T."/>
            <person name="Ryan C.M."/>
            <person name="Banfield J.F."/>
        </authorList>
    </citation>
    <scope>NUCLEOTIDE SEQUENCE [LARGE SCALE GENOMIC DNA]</scope>
</reference>
<organism evidence="3 4">
    <name type="scientific">Candidatus Nealsonbacteria bacterium CG03_land_8_20_14_0_80_36_12</name>
    <dbReference type="NCBI Taxonomy" id="1974701"/>
    <lineage>
        <taxon>Bacteria</taxon>
        <taxon>Candidatus Nealsoniibacteriota</taxon>
    </lineage>
</organism>
<dbReference type="PANTHER" id="PTHR40278:SF1">
    <property type="entry name" value="DNA UTILIZATION PROTEIN HOFN"/>
    <property type="match status" value="1"/>
</dbReference>
<keyword evidence="2" id="KW-0472">Membrane</keyword>
<evidence type="ECO:0000256" key="2">
    <source>
        <dbReference type="SAM" id="Phobius"/>
    </source>
</evidence>
<feature type="transmembrane region" description="Helical" evidence="2">
    <location>
        <begin position="21"/>
        <end position="41"/>
    </location>
</feature>
<comment type="caution">
    <text evidence="3">The sequence shown here is derived from an EMBL/GenBank/DDBJ whole genome shotgun (WGS) entry which is preliminary data.</text>
</comment>
<feature type="coiled-coil region" evidence="1">
    <location>
        <begin position="63"/>
        <end position="90"/>
    </location>
</feature>
<evidence type="ECO:0000313" key="3">
    <source>
        <dbReference type="EMBL" id="PIV12652.1"/>
    </source>
</evidence>
<evidence type="ECO:0000256" key="1">
    <source>
        <dbReference type="SAM" id="Coils"/>
    </source>
</evidence>
<name>A0A2M7BY91_9BACT</name>
<dbReference type="PANTHER" id="PTHR40278">
    <property type="entry name" value="DNA UTILIZATION PROTEIN HOFN"/>
    <property type="match status" value="1"/>
</dbReference>
<keyword evidence="2" id="KW-0812">Transmembrane</keyword>
<dbReference type="EMBL" id="PEUV01000030">
    <property type="protein sequence ID" value="PIV12652.1"/>
    <property type="molecule type" value="Genomic_DNA"/>
</dbReference>
<accession>A0A2M7BY91</accession>
<dbReference type="Pfam" id="PF05137">
    <property type="entry name" value="PilN"/>
    <property type="match status" value="1"/>
</dbReference>
<dbReference type="InterPro" id="IPR052534">
    <property type="entry name" value="Extracell_DNA_Util/SecSys_Comp"/>
</dbReference>
<proteinExistence type="predicted"/>